<organism evidence="2 3">
    <name type="scientific">Acinetobacter proteolyticus</name>
    <dbReference type="NCBI Taxonomy" id="1776741"/>
    <lineage>
        <taxon>Bacteria</taxon>
        <taxon>Pseudomonadati</taxon>
        <taxon>Pseudomonadota</taxon>
        <taxon>Gammaproteobacteria</taxon>
        <taxon>Moraxellales</taxon>
        <taxon>Moraxellaceae</taxon>
        <taxon>Acinetobacter</taxon>
    </lineage>
</organism>
<dbReference type="Proteomes" id="UP000430404">
    <property type="component" value="Unassembled WGS sequence"/>
</dbReference>
<evidence type="ECO:0000313" key="2">
    <source>
        <dbReference type="EMBL" id="VXA57264.1"/>
    </source>
</evidence>
<dbReference type="InterPro" id="IPR018958">
    <property type="entry name" value="Knr4/Smi1-like_dom"/>
</dbReference>
<reference evidence="2 3" key="1">
    <citation type="submission" date="2019-10" db="EMBL/GenBank/DDBJ databases">
        <authorList>
            <person name="Karimi E."/>
        </authorList>
    </citation>
    <scope>NUCLEOTIDE SEQUENCE [LARGE SCALE GENOMIC DNA]</scope>
    <source>
        <strain evidence="2">Acinetobacter sp. 8BE</strain>
    </source>
</reference>
<dbReference type="RefSeq" id="WP_159725727.1">
    <property type="nucleotide sequence ID" value="NZ_LR732745.1"/>
</dbReference>
<dbReference type="Pfam" id="PF09346">
    <property type="entry name" value="SMI1_KNR4"/>
    <property type="match status" value="1"/>
</dbReference>
<dbReference type="AlphaFoldDB" id="A0A653K8D3"/>
<feature type="domain" description="Knr4/Smi1-like" evidence="1">
    <location>
        <begin position="24"/>
        <end position="141"/>
    </location>
</feature>
<dbReference type="EMBL" id="CABWKZ010000028">
    <property type="protein sequence ID" value="VXA57264.1"/>
    <property type="molecule type" value="Genomic_DNA"/>
</dbReference>
<name>A0A653K8D3_9GAMM</name>
<dbReference type="SUPFAM" id="SSF160631">
    <property type="entry name" value="SMI1/KNR4-like"/>
    <property type="match status" value="1"/>
</dbReference>
<dbReference type="Gene3D" id="3.40.1580.10">
    <property type="entry name" value="SMI1/KNR4-like"/>
    <property type="match status" value="1"/>
</dbReference>
<protein>
    <recommendedName>
        <fullName evidence="1">Knr4/Smi1-like domain-containing protein</fullName>
    </recommendedName>
</protein>
<accession>A0A653K8D3</accession>
<evidence type="ECO:0000313" key="3">
    <source>
        <dbReference type="Proteomes" id="UP000430404"/>
    </source>
</evidence>
<proteinExistence type="predicted"/>
<gene>
    <name evidence="2" type="ORF">ACI8B_340006</name>
</gene>
<sequence>MVDAYLLDRLSKFYKDNPEMKGVPLTLDDINNVENILKIKLPEDYKLFVSTYGGSYAGLAIYGLKNAEMMGDETVIELTNRARKLLDDLKVDNYILKSVVVSDDGAGNPIFINVNGEVYIYYVDNGEYNKLGDSLGDVIEENFHER</sequence>
<evidence type="ECO:0000259" key="1">
    <source>
        <dbReference type="SMART" id="SM00860"/>
    </source>
</evidence>
<dbReference type="InterPro" id="IPR037883">
    <property type="entry name" value="Knr4/Smi1-like_sf"/>
</dbReference>
<dbReference type="SMART" id="SM00860">
    <property type="entry name" value="SMI1_KNR4"/>
    <property type="match status" value="1"/>
</dbReference>